<evidence type="ECO:0000256" key="9">
    <source>
        <dbReference type="ARBA" id="ARBA00023180"/>
    </source>
</evidence>
<dbReference type="PROSITE" id="PS00137">
    <property type="entry name" value="SUBTILASE_HIS"/>
    <property type="match status" value="1"/>
</dbReference>
<evidence type="ECO:0000256" key="1">
    <source>
        <dbReference type="ARBA" id="ARBA00001913"/>
    </source>
</evidence>
<evidence type="ECO:0000256" key="10">
    <source>
        <dbReference type="PIRSR" id="PIRSR615500-1"/>
    </source>
</evidence>
<dbReference type="GO" id="GO:0000139">
    <property type="term" value="C:Golgi membrane"/>
    <property type="evidence" value="ECO:0007669"/>
    <property type="project" value="TreeGrafter"/>
</dbReference>
<feature type="transmembrane region" description="Helical" evidence="13">
    <location>
        <begin position="579"/>
        <end position="597"/>
    </location>
</feature>
<dbReference type="SUPFAM" id="SSF49785">
    <property type="entry name" value="Galactose-binding domain-like"/>
    <property type="match status" value="1"/>
</dbReference>
<keyword evidence="13" id="KW-0812">Transmembrane</keyword>
<keyword evidence="2 11" id="KW-0645">Protease</keyword>
<dbReference type="InterPro" id="IPR023828">
    <property type="entry name" value="Peptidase_S8_Ser-AS"/>
</dbReference>
<evidence type="ECO:0000256" key="7">
    <source>
        <dbReference type="ARBA" id="ARBA00023145"/>
    </source>
</evidence>
<dbReference type="InterPro" id="IPR036852">
    <property type="entry name" value="Peptidase_S8/S53_dom_sf"/>
</dbReference>
<feature type="domain" description="P/Homo B" evidence="14">
    <location>
        <begin position="400"/>
        <end position="530"/>
    </location>
</feature>
<dbReference type="OrthoDB" id="300641at2759"/>
<dbReference type="InterPro" id="IPR015500">
    <property type="entry name" value="Peptidase_S8_subtilisin-rel"/>
</dbReference>
<evidence type="ECO:0000313" key="15">
    <source>
        <dbReference type="EMBL" id="CBY18187.1"/>
    </source>
</evidence>
<dbReference type="CDD" id="cd04059">
    <property type="entry name" value="Peptidases_S8_Protein_convertases_Kexins_Furin-like"/>
    <property type="match status" value="1"/>
</dbReference>
<dbReference type="FunFam" id="3.40.50.200:FF:000001">
    <property type="entry name" value="Furin 2, isoform B"/>
    <property type="match status" value="1"/>
</dbReference>
<evidence type="ECO:0000256" key="8">
    <source>
        <dbReference type="ARBA" id="ARBA00023157"/>
    </source>
</evidence>
<evidence type="ECO:0000256" key="4">
    <source>
        <dbReference type="ARBA" id="ARBA00022729"/>
    </source>
</evidence>
<dbReference type="InParanoid" id="E4X3I3"/>
<keyword evidence="16" id="KW-1185">Reference proteome</keyword>
<organism evidence="15">
    <name type="scientific">Oikopleura dioica</name>
    <name type="common">Tunicate</name>
    <dbReference type="NCBI Taxonomy" id="34765"/>
    <lineage>
        <taxon>Eukaryota</taxon>
        <taxon>Metazoa</taxon>
        <taxon>Chordata</taxon>
        <taxon>Tunicata</taxon>
        <taxon>Appendicularia</taxon>
        <taxon>Copelata</taxon>
        <taxon>Oikopleuridae</taxon>
        <taxon>Oikopleura</taxon>
    </lineage>
</organism>
<evidence type="ECO:0000256" key="13">
    <source>
        <dbReference type="SAM" id="Phobius"/>
    </source>
</evidence>
<dbReference type="PANTHER" id="PTHR42884">
    <property type="entry name" value="PROPROTEIN CONVERTASE SUBTILISIN/KEXIN-RELATED"/>
    <property type="match status" value="1"/>
</dbReference>
<dbReference type="GO" id="GO:0016486">
    <property type="term" value="P:peptide hormone processing"/>
    <property type="evidence" value="ECO:0007669"/>
    <property type="project" value="TreeGrafter"/>
</dbReference>
<dbReference type="Gene3D" id="3.40.50.200">
    <property type="entry name" value="Peptidase S8/S53 domain"/>
    <property type="match status" value="1"/>
</dbReference>
<keyword evidence="5 11" id="KW-0378">Hydrolase</keyword>
<keyword evidence="9" id="KW-0325">Glycoprotein</keyword>
<dbReference type="AlphaFoldDB" id="E4X3I3"/>
<keyword evidence="13" id="KW-0472">Membrane</keyword>
<dbReference type="PANTHER" id="PTHR42884:SF3">
    <property type="entry name" value="FURIN-LIKE PROTEASE 1, ISOFORMS 1_1-X_2"/>
    <property type="match status" value="1"/>
</dbReference>
<evidence type="ECO:0000256" key="6">
    <source>
        <dbReference type="ARBA" id="ARBA00022825"/>
    </source>
</evidence>
<feature type="active site" description="Charge relay system" evidence="10 11">
    <location>
        <position position="324"/>
    </location>
</feature>
<evidence type="ECO:0000259" key="14">
    <source>
        <dbReference type="PROSITE" id="PS51829"/>
    </source>
</evidence>
<protein>
    <recommendedName>
        <fullName evidence="14">P/Homo B domain-containing protein</fullName>
    </recommendedName>
</protein>
<dbReference type="GO" id="GO:0005802">
    <property type="term" value="C:trans-Golgi network"/>
    <property type="evidence" value="ECO:0007669"/>
    <property type="project" value="TreeGrafter"/>
</dbReference>
<dbReference type="PRINTS" id="PR00723">
    <property type="entry name" value="SUBTILISIN"/>
</dbReference>
<feature type="active site" description="Charge relay system" evidence="10 11">
    <location>
        <position position="150"/>
    </location>
</feature>
<evidence type="ECO:0000256" key="5">
    <source>
        <dbReference type="ARBA" id="ARBA00022801"/>
    </source>
</evidence>
<keyword evidence="6 11" id="KW-0720">Serine protease</keyword>
<keyword evidence="7" id="KW-0865">Zymogen</keyword>
<dbReference type="Gene3D" id="2.60.120.260">
    <property type="entry name" value="Galactose-binding domain-like"/>
    <property type="match status" value="1"/>
</dbReference>
<dbReference type="EMBL" id="FN653023">
    <property type="protein sequence ID" value="CBY18187.1"/>
    <property type="molecule type" value="Genomic_DNA"/>
</dbReference>
<comment type="cofactor">
    <cofactor evidence="1">
        <name>Ca(2+)</name>
        <dbReference type="ChEBI" id="CHEBI:29108"/>
    </cofactor>
</comment>
<comment type="similarity">
    <text evidence="11 12">Belongs to the peptidase S8 family.</text>
</comment>
<dbReference type="PROSITE" id="PS51892">
    <property type="entry name" value="SUBTILASE"/>
    <property type="match status" value="1"/>
</dbReference>
<accession>E4X3I3</accession>
<evidence type="ECO:0000256" key="3">
    <source>
        <dbReference type="ARBA" id="ARBA00022685"/>
    </source>
</evidence>
<evidence type="ECO:0000256" key="12">
    <source>
        <dbReference type="RuleBase" id="RU003355"/>
    </source>
</evidence>
<dbReference type="InterPro" id="IPR002884">
    <property type="entry name" value="P_dom"/>
</dbReference>
<keyword evidence="13" id="KW-1133">Transmembrane helix</keyword>
<dbReference type="InterPro" id="IPR008979">
    <property type="entry name" value="Galactose-bd-like_sf"/>
</dbReference>
<evidence type="ECO:0000256" key="11">
    <source>
        <dbReference type="PROSITE-ProRule" id="PRU01240"/>
    </source>
</evidence>
<gene>
    <name evidence="15" type="ORF">GSOID_T00017824001</name>
</gene>
<keyword evidence="4" id="KW-0732">Signal</keyword>
<dbReference type="PROSITE" id="PS00138">
    <property type="entry name" value="SUBTILASE_SER"/>
    <property type="match status" value="1"/>
</dbReference>
<evidence type="ECO:0000313" key="16">
    <source>
        <dbReference type="Proteomes" id="UP000001307"/>
    </source>
</evidence>
<evidence type="ECO:0000256" key="2">
    <source>
        <dbReference type="ARBA" id="ARBA00022670"/>
    </source>
</evidence>
<dbReference type="InterPro" id="IPR034182">
    <property type="entry name" value="Kexin/furin"/>
</dbReference>
<dbReference type="Pfam" id="PF01483">
    <property type="entry name" value="P_proprotein"/>
    <property type="match status" value="1"/>
</dbReference>
<name>E4X3I3_OIKDI</name>
<dbReference type="PROSITE" id="PS51829">
    <property type="entry name" value="P_HOMO_B"/>
    <property type="match status" value="1"/>
</dbReference>
<dbReference type="Pfam" id="PF00082">
    <property type="entry name" value="Peptidase_S8"/>
    <property type="match status" value="1"/>
</dbReference>
<reference evidence="15" key="1">
    <citation type="journal article" date="2010" name="Science">
        <title>Plasticity of animal genome architecture unmasked by rapid evolution of a pelagic tunicate.</title>
        <authorList>
            <person name="Denoeud F."/>
            <person name="Henriet S."/>
            <person name="Mungpakdee S."/>
            <person name="Aury J.M."/>
            <person name="Da Silva C."/>
            <person name="Brinkmann H."/>
            <person name="Mikhaleva J."/>
            <person name="Olsen L.C."/>
            <person name="Jubin C."/>
            <person name="Canestro C."/>
            <person name="Bouquet J.M."/>
            <person name="Danks G."/>
            <person name="Poulain J."/>
            <person name="Campsteijn C."/>
            <person name="Adamski M."/>
            <person name="Cross I."/>
            <person name="Yadetie F."/>
            <person name="Muffato M."/>
            <person name="Louis A."/>
            <person name="Butcher S."/>
            <person name="Tsagkogeorga G."/>
            <person name="Konrad A."/>
            <person name="Singh S."/>
            <person name="Jensen M.F."/>
            <person name="Cong E.H."/>
            <person name="Eikeseth-Otteraa H."/>
            <person name="Noel B."/>
            <person name="Anthouard V."/>
            <person name="Porcel B.M."/>
            <person name="Kachouri-Lafond R."/>
            <person name="Nishino A."/>
            <person name="Ugolini M."/>
            <person name="Chourrout P."/>
            <person name="Nishida H."/>
            <person name="Aasland R."/>
            <person name="Huzurbazar S."/>
            <person name="Westhof E."/>
            <person name="Delsuc F."/>
            <person name="Lehrach H."/>
            <person name="Reinhardt R."/>
            <person name="Weissenbach J."/>
            <person name="Roy S.W."/>
            <person name="Artiguenave F."/>
            <person name="Postlethwait J.H."/>
            <person name="Manak J.R."/>
            <person name="Thompson E.M."/>
            <person name="Jaillon O."/>
            <person name="Du Pasquier L."/>
            <person name="Boudinot P."/>
            <person name="Liberles D.A."/>
            <person name="Volff J.N."/>
            <person name="Philippe H."/>
            <person name="Lenhard B."/>
            <person name="Roest Crollius H."/>
            <person name="Wincker P."/>
            <person name="Chourrout D."/>
        </authorList>
    </citation>
    <scope>NUCLEOTIDE SEQUENCE [LARGE SCALE GENOMIC DNA]</scope>
</reference>
<dbReference type="InterPro" id="IPR023827">
    <property type="entry name" value="Peptidase_S8_Asp-AS"/>
</dbReference>
<dbReference type="InterPro" id="IPR000209">
    <property type="entry name" value="Peptidase_S8/S53_dom"/>
</dbReference>
<feature type="active site" description="Charge relay system" evidence="10 11">
    <location>
        <position position="109"/>
    </location>
</feature>
<dbReference type="PROSITE" id="PS00136">
    <property type="entry name" value="SUBTILASE_ASP"/>
    <property type="match status" value="1"/>
</dbReference>
<dbReference type="Proteomes" id="UP000001307">
    <property type="component" value="Unassembled WGS sequence"/>
</dbReference>
<dbReference type="FunFam" id="2.60.120.260:FF:000006">
    <property type="entry name" value="Proprotein convertase subtilisin/kexin type 5"/>
    <property type="match status" value="1"/>
</dbReference>
<keyword evidence="8" id="KW-1015">Disulfide bond</keyword>
<proteinExistence type="inferred from homology"/>
<keyword evidence="3" id="KW-0165">Cleavage on pair of basic residues</keyword>
<dbReference type="GO" id="GO:0004252">
    <property type="term" value="F:serine-type endopeptidase activity"/>
    <property type="evidence" value="ECO:0007669"/>
    <property type="project" value="UniProtKB-UniRule"/>
</dbReference>
<dbReference type="SUPFAM" id="SSF52743">
    <property type="entry name" value="Subtilisin-like"/>
    <property type="match status" value="1"/>
</dbReference>
<dbReference type="InterPro" id="IPR022398">
    <property type="entry name" value="Peptidase_S8_His-AS"/>
</dbReference>
<sequence length="598" mass="66704">MVQYLINTGTSSAQIEGVDQRRQVQTLLISLKTSKSCHSRHRRNSVFGVHGPSDILYDAMWYIKEDFNNRQHTTNILQYNKEKHLRHMNVEAAWDRGYSGSGVVVTILDDGIETDHPDLKQNYDQNASWDMNDGDDDPMLRYTAGNTNRHGTRCAGEVAATADNGVCVPGIAFNAKIGGIRMLDGEVTDAIEARSLKFRNNYIDIYSVSWGPEDDGKTVDGPADLTRSAFKNGITQGRNGKGSIFVWASGNGGKDKDNCNCDGYTNLPYTIAVSSTTETENIPWYSEPCASTLTTTYSSGTNSEKQVITTDINKSCTEHHTGTSGSAPIAAAIIALTLEANPNLGWRDVQHIIVRTSKPQLLTAPDWRTNGVGREFSHRYGFGLMNAGAMVELAEEWVNVPAQRSCYRPIIHNGKEIPFRHPLVIEFELNCPEIGMIEHVMPEISLKFKMRGLLAIHLISPSGTNSTILGRREHDENQRGFTSFQFLSVHFWDEDPNGTWKLQIFNTEPRTKFTGQLKKFAFQVTGTSKSQEREASVHVNRDQEERTVQLRNSKIDTEEPKPTFKPKSYLGMKITPSSAISLSSSLILLIFSLLTLFL</sequence>